<keyword evidence="4 5" id="KW-0472">Membrane</keyword>
<feature type="transmembrane region" description="Helical" evidence="5">
    <location>
        <begin position="44"/>
        <end position="63"/>
    </location>
</feature>
<dbReference type="GeneID" id="24130334"/>
<keyword evidence="7" id="KW-1185">Reference proteome</keyword>
<dbReference type="EMBL" id="KK583221">
    <property type="protein sequence ID" value="KDO26807.1"/>
    <property type="molecule type" value="Genomic_DNA"/>
</dbReference>
<evidence type="ECO:0000256" key="1">
    <source>
        <dbReference type="ARBA" id="ARBA00004127"/>
    </source>
</evidence>
<dbReference type="VEuPathDB" id="FungiDB:SPRG_08097"/>
<feature type="transmembrane region" description="Helical" evidence="5">
    <location>
        <begin position="75"/>
        <end position="94"/>
    </location>
</feature>
<dbReference type="KEGG" id="spar:SPRG_08097"/>
<dbReference type="OMA" id="SWEPIMT"/>
<feature type="transmembrane region" description="Helical" evidence="5">
    <location>
        <begin position="211"/>
        <end position="235"/>
    </location>
</feature>
<proteinExistence type="predicted"/>
<evidence type="ECO:0000256" key="2">
    <source>
        <dbReference type="ARBA" id="ARBA00022692"/>
    </source>
</evidence>
<dbReference type="GO" id="GO:0012505">
    <property type="term" value="C:endomembrane system"/>
    <property type="evidence" value="ECO:0007669"/>
    <property type="project" value="UniProtKB-SubCell"/>
</dbReference>
<dbReference type="PANTHER" id="PTHR12242">
    <property type="entry name" value="OS02G0130600 PROTEIN-RELATED"/>
    <property type="match status" value="1"/>
</dbReference>
<evidence type="ECO:0000256" key="3">
    <source>
        <dbReference type="ARBA" id="ARBA00022989"/>
    </source>
</evidence>
<feature type="transmembrane region" description="Helical" evidence="5">
    <location>
        <begin position="141"/>
        <end position="161"/>
    </location>
</feature>
<dbReference type="GO" id="GO:0016020">
    <property type="term" value="C:membrane"/>
    <property type="evidence" value="ECO:0007669"/>
    <property type="project" value="InterPro"/>
</dbReference>
<dbReference type="OrthoDB" id="419711at2759"/>
<dbReference type="PANTHER" id="PTHR12242:SF22">
    <property type="entry name" value="OS02G0130600 PROTEIN"/>
    <property type="match status" value="1"/>
</dbReference>
<dbReference type="InterPro" id="IPR006838">
    <property type="entry name" value="ADTRP_AIG1"/>
</dbReference>
<dbReference type="AlphaFoldDB" id="A0A067CJ24"/>
<evidence type="ECO:0000256" key="4">
    <source>
        <dbReference type="ARBA" id="ARBA00023136"/>
    </source>
</evidence>
<dbReference type="Pfam" id="PF04750">
    <property type="entry name" value="Far-17a_AIG1"/>
    <property type="match status" value="1"/>
</dbReference>
<evidence type="ECO:0000256" key="5">
    <source>
        <dbReference type="SAM" id="Phobius"/>
    </source>
</evidence>
<feature type="transmembrane region" description="Helical" evidence="5">
    <location>
        <begin position="173"/>
        <end position="191"/>
    </location>
</feature>
<accession>A0A067CJ24</accession>
<dbReference type="RefSeq" id="XP_012202455.1">
    <property type="nucleotide sequence ID" value="XM_012347065.1"/>
</dbReference>
<evidence type="ECO:0000313" key="6">
    <source>
        <dbReference type="EMBL" id="KDO26807.1"/>
    </source>
</evidence>
<name>A0A067CJ24_SAPPC</name>
<feature type="transmembrane region" description="Helical" evidence="5">
    <location>
        <begin position="6"/>
        <end position="23"/>
    </location>
</feature>
<keyword evidence="2 5" id="KW-0812">Transmembrane</keyword>
<feature type="transmembrane region" description="Helical" evidence="5">
    <location>
        <begin position="106"/>
        <end position="129"/>
    </location>
</feature>
<keyword evidence="3 5" id="KW-1133">Transmembrane helix</keyword>
<evidence type="ECO:0000313" key="7">
    <source>
        <dbReference type="Proteomes" id="UP000030745"/>
    </source>
</evidence>
<protein>
    <submittedName>
        <fullName evidence="6">Uncharacterized protein</fullName>
    </submittedName>
</protein>
<organism evidence="6 7">
    <name type="scientific">Saprolegnia parasitica (strain CBS 223.65)</name>
    <dbReference type="NCBI Taxonomy" id="695850"/>
    <lineage>
        <taxon>Eukaryota</taxon>
        <taxon>Sar</taxon>
        <taxon>Stramenopiles</taxon>
        <taxon>Oomycota</taxon>
        <taxon>Saprolegniomycetes</taxon>
        <taxon>Saprolegniales</taxon>
        <taxon>Saprolegniaceae</taxon>
        <taxon>Saprolegnia</taxon>
    </lineage>
</organism>
<dbReference type="Proteomes" id="UP000030745">
    <property type="component" value="Unassembled WGS sequence"/>
</dbReference>
<reference evidence="6 7" key="1">
    <citation type="journal article" date="2013" name="PLoS Genet.">
        <title>Distinctive expansion of potential virulence genes in the genome of the oomycete fish pathogen Saprolegnia parasitica.</title>
        <authorList>
            <person name="Jiang R.H."/>
            <person name="de Bruijn I."/>
            <person name="Haas B.J."/>
            <person name="Belmonte R."/>
            <person name="Lobach L."/>
            <person name="Christie J."/>
            <person name="van den Ackerveken G."/>
            <person name="Bottin A."/>
            <person name="Bulone V."/>
            <person name="Diaz-Moreno S.M."/>
            <person name="Dumas B."/>
            <person name="Fan L."/>
            <person name="Gaulin E."/>
            <person name="Govers F."/>
            <person name="Grenville-Briggs L.J."/>
            <person name="Horner N.R."/>
            <person name="Levin J.Z."/>
            <person name="Mammella M."/>
            <person name="Meijer H.J."/>
            <person name="Morris P."/>
            <person name="Nusbaum C."/>
            <person name="Oome S."/>
            <person name="Phillips A.J."/>
            <person name="van Rooyen D."/>
            <person name="Rzeszutek E."/>
            <person name="Saraiva M."/>
            <person name="Secombes C.J."/>
            <person name="Seidl M.F."/>
            <person name="Snel B."/>
            <person name="Stassen J.H."/>
            <person name="Sykes S."/>
            <person name="Tripathy S."/>
            <person name="van den Berg H."/>
            <person name="Vega-Arreguin J.C."/>
            <person name="Wawra S."/>
            <person name="Young S.K."/>
            <person name="Zeng Q."/>
            <person name="Dieguez-Uribeondo J."/>
            <person name="Russ C."/>
            <person name="Tyler B.M."/>
            <person name="van West P."/>
        </authorList>
    </citation>
    <scope>NUCLEOTIDE SEQUENCE [LARGE SCALE GENOMIC DNA]</scope>
    <source>
        <strain evidence="6 7">CBS 223.65</strain>
    </source>
</reference>
<comment type="subcellular location">
    <subcellularLocation>
        <location evidence="1">Endomembrane system</location>
        <topology evidence="1">Multi-pass membrane protein</topology>
    </subcellularLocation>
</comment>
<gene>
    <name evidence="6" type="ORF">SPRG_08097</name>
</gene>
<sequence length="266" mass="29833">MLWEAYVVAAELVLSLVGCVWAIRQTSPGIEYTQLRLTPRPRSGRLRCAFQAACFVFFVSVLVAELVKTHGHGLAFYTCWNFILQIVYWAWALLDARGVSRGRRVLLDVVFPASLLVMVVVWVILYPMAKAAHATDQLLNWTSYVQHGINVPLLGLEFYFVCADSIPMGMGGLPLLVLWGTIYGVAAWIIHEVTSFWPYPFMKLESPYAPLWYLLVCVLHIAFFGVTKGLSWLAWRPLHLKASRVGSLDTNGSATARLLGDDTVRV</sequence>